<keyword evidence="1" id="KW-0804">Transcription</keyword>
<dbReference type="SUPFAM" id="SSF55021">
    <property type="entry name" value="ACT-like"/>
    <property type="match status" value="2"/>
</dbReference>
<dbReference type="EMBL" id="BNCK01000002">
    <property type="protein sequence ID" value="GHF83867.1"/>
    <property type="molecule type" value="Genomic_DNA"/>
</dbReference>
<evidence type="ECO:0000313" key="4">
    <source>
        <dbReference type="Proteomes" id="UP000623842"/>
    </source>
</evidence>
<dbReference type="PROSITE" id="PS51671">
    <property type="entry name" value="ACT"/>
    <property type="match status" value="2"/>
</dbReference>
<evidence type="ECO:0000256" key="1">
    <source>
        <dbReference type="PIRNR" id="PIRNR028103"/>
    </source>
</evidence>
<proteinExistence type="predicted"/>
<evidence type="ECO:0000313" key="3">
    <source>
        <dbReference type="EMBL" id="GHF83867.1"/>
    </source>
</evidence>
<comment type="caution">
    <text evidence="3">The sequence shown here is derived from an EMBL/GenBank/DDBJ whole genome shotgun (WGS) entry which is preliminary data.</text>
</comment>
<sequence length="165" mass="17838">MNHLILSFASPDRPGLVDTISNVIKQYKGNWQTSSLHHLSGFFAGVIEVAVSEEESQALVDQLNSIPDFDCIIKVANQSSSNKGKVTLELTANDRSGIIQEISSTIHHHGGNLIKLVSSRQSAPHTGVELFTATANIDVSEDKLDTLIGALESKADDIMVDISRD</sequence>
<evidence type="ECO:0000259" key="2">
    <source>
        <dbReference type="PROSITE" id="PS51671"/>
    </source>
</evidence>
<dbReference type="InterPro" id="IPR045865">
    <property type="entry name" value="ACT-like_dom_sf"/>
</dbReference>
<dbReference type="Proteomes" id="UP000623842">
    <property type="component" value="Unassembled WGS sequence"/>
</dbReference>
<dbReference type="PANTHER" id="PTHR34875">
    <property type="entry name" value="UPF0237 PROTEIN MJ1558"/>
    <property type="match status" value="1"/>
</dbReference>
<name>A0A919BED2_9GAMM</name>
<gene>
    <name evidence="3" type="ORF">GCM10017161_08980</name>
</gene>
<keyword evidence="1" id="KW-0963">Cytoplasm</keyword>
<dbReference type="InterPro" id="IPR050990">
    <property type="entry name" value="UPF0237/GcvR_regulator"/>
</dbReference>
<protein>
    <recommendedName>
        <fullName evidence="1">Glycine cleavage system transcriptional repressor</fullName>
    </recommendedName>
</protein>
<dbReference type="GO" id="GO:0006355">
    <property type="term" value="P:regulation of DNA-templated transcription"/>
    <property type="evidence" value="ECO:0007669"/>
    <property type="project" value="UniProtKB-UniRule"/>
</dbReference>
<dbReference type="InterPro" id="IPR016867">
    <property type="entry name" value="GcvR"/>
</dbReference>
<dbReference type="InterPro" id="IPR002912">
    <property type="entry name" value="ACT_dom"/>
</dbReference>
<dbReference type="PANTHER" id="PTHR34875:SF6">
    <property type="entry name" value="UPF0237 PROTEIN MJ1558"/>
    <property type="match status" value="1"/>
</dbReference>
<feature type="domain" description="ACT" evidence="2">
    <location>
        <begin position="5"/>
        <end position="80"/>
    </location>
</feature>
<reference evidence="3" key="2">
    <citation type="submission" date="2020-09" db="EMBL/GenBank/DDBJ databases">
        <authorList>
            <person name="Sun Q."/>
            <person name="Kim S."/>
        </authorList>
    </citation>
    <scope>NUCLEOTIDE SEQUENCE</scope>
    <source>
        <strain evidence="3">KCTC 42731</strain>
    </source>
</reference>
<comment type="subcellular location">
    <subcellularLocation>
        <location evidence="1">Cytoplasm</location>
    </subcellularLocation>
</comment>
<feature type="domain" description="ACT" evidence="2">
    <location>
        <begin position="87"/>
        <end position="165"/>
    </location>
</feature>
<keyword evidence="1" id="KW-0678">Repressor</keyword>
<dbReference type="AlphaFoldDB" id="A0A919BED2"/>
<reference evidence="3" key="1">
    <citation type="journal article" date="2014" name="Int. J. Syst. Evol. Microbiol.">
        <title>Complete genome sequence of Corynebacterium casei LMG S-19264T (=DSM 44701T), isolated from a smear-ripened cheese.</title>
        <authorList>
            <consortium name="US DOE Joint Genome Institute (JGI-PGF)"/>
            <person name="Walter F."/>
            <person name="Albersmeier A."/>
            <person name="Kalinowski J."/>
            <person name="Ruckert C."/>
        </authorList>
    </citation>
    <scope>NUCLEOTIDE SEQUENCE</scope>
    <source>
        <strain evidence="3">KCTC 42731</strain>
    </source>
</reference>
<organism evidence="3 4">
    <name type="scientific">Thalassotalea marina</name>
    <dbReference type="NCBI Taxonomy" id="1673741"/>
    <lineage>
        <taxon>Bacteria</taxon>
        <taxon>Pseudomonadati</taxon>
        <taxon>Pseudomonadota</taxon>
        <taxon>Gammaproteobacteria</taxon>
        <taxon>Alteromonadales</taxon>
        <taxon>Colwelliaceae</taxon>
        <taxon>Thalassotalea</taxon>
    </lineage>
</organism>
<dbReference type="Gene3D" id="3.30.70.260">
    <property type="match status" value="2"/>
</dbReference>
<dbReference type="RefSeq" id="WP_189767699.1">
    <property type="nucleotide sequence ID" value="NZ_BNCK01000002.1"/>
</dbReference>
<accession>A0A919BED2</accession>
<dbReference type="PIRSF" id="PIRSF028103">
    <property type="entry name" value="GcvR"/>
    <property type="match status" value="1"/>
</dbReference>
<keyword evidence="4" id="KW-1185">Reference proteome</keyword>
<dbReference type="GO" id="GO:0005737">
    <property type="term" value="C:cytoplasm"/>
    <property type="evidence" value="ECO:0007669"/>
    <property type="project" value="UniProtKB-SubCell"/>
</dbReference>